<gene>
    <name evidence="4" type="ORF">PAUS00366_LOCUS9537</name>
</gene>
<feature type="compositionally biased region" description="Low complexity" evidence="2">
    <location>
        <begin position="84"/>
        <end position="110"/>
    </location>
</feature>
<dbReference type="SUPFAM" id="SSF50978">
    <property type="entry name" value="WD40 repeat-like"/>
    <property type="match status" value="1"/>
</dbReference>
<feature type="chain" id="PRO_5030940790" description="Anaphase-promoting complex subunit 4 WD40 domain-containing protein" evidence="3">
    <location>
        <begin position="21"/>
        <end position="650"/>
    </location>
</feature>
<feature type="compositionally biased region" description="Polar residues" evidence="2">
    <location>
        <begin position="26"/>
        <end position="35"/>
    </location>
</feature>
<dbReference type="Pfam" id="PF00400">
    <property type="entry name" value="WD40"/>
    <property type="match status" value="1"/>
</dbReference>
<protein>
    <recommendedName>
        <fullName evidence="5">Anaphase-promoting complex subunit 4 WD40 domain-containing protein</fullName>
    </recommendedName>
</protein>
<feature type="region of interest" description="Disordered" evidence="2">
    <location>
        <begin position="624"/>
        <end position="650"/>
    </location>
</feature>
<dbReference type="AlphaFoldDB" id="A0A7S4AIT7"/>
<organism evidence="4">
    <name type="scientific">Pseudo-nitzschia australis</name>
    <dbReference type="NCBI Taxonomy" id="44445"/>
    <lineage>
        <taxon>Eukaryota</taxon>
        <taxon>Sar</taxon>
        <taxon>Stramenopiles</taxon>
        <taxon>Ochrophyta</taxon>
        <taxon>Bacillariophyta</taxon>
        <taxon>Bacillariophyceae</taxon>
        <taxon>Bacillariophycidae</taxon>
        <taxon>Bacillariales</taxon>
        <taxon>Bacillariaceae</taxon>
        <taxon>Pseudo-nitzschia</taxon>
    </lineage>
</organism>
<dbReference type="Gene3D" id="2.130.10.10">
    <property type="entry name" value="YVTN repeat-like/Quinoprotein amine dehydrogenase"/>
    <property type="match status" value="2"/>
</dbReference>
<accession>A0A7S4AIT7</accession>
<dbReference type="InterPro" id="IPR036322">
    <property type="entry name" value="WD40_repeat_dom_sf"/>
</dbReference>
<feature type="region of interest" description="Disordered" evidence="2">
    <location>
        <begin position="297"/>
        <end position="321"/>
    </location>
</feature>
<dbReference type="PROSITE" id="PS50082">
    <property type="entry name" value="WD_REPEATS_2"/>
    <property type="match status" value="1"/>
</dbReference>
<reference evidence="4" key="1">
    <citation type="submission" date="2021-01" db="EMBL/GenBank/DDBJ databases">
        <authorList>
            <person name="Corre E."/>
            <person name="Pelletier E."/>
            <person name="Niang G."/>
            <person name="Scheremetjew M."/>
            <person name="Finn R."/>
            <person name="Kale V."/>
            <person name="Holt S."/>
            <person name="Cochrane G."/>
            <person name="Meng A."/>
            <person name="Brown T."/>
            <person name="Cohen L."/>
        </authorList>
    </citation>
    <scope>NUCLEOTIDE SEQUENCE</scope>
    <source>
        <strain evidence="4">10249 10 AB</strain>
    </source>
</reference>
<feature type="repeat" description="WD" evidence="1">
    <location>
        <begin position="514"/>
        <end position="533"/>
    </location>
</feature>
<feature type="compositionally biased region" description="Acidic residues" evidence="2">
    <location>
        <begin position="538"/>
        <end position="557"/>
    </location>
</feature>
<feature type="region of interest" description="Disordered" evidence="2">
    <location>
        <begin position="84"/>
        <end position="113"/>
    </location>
</feature>
<sequence length="650" mass="71308">MTRTLAGILSISGVISHATAFAPTSVSTASGTVADTNHKHGYSYTNSRSHSYSPQQQQQQHYKRKNTLLLQSIFYDDFEDFSDFSPNNSSPDTNNENNNNIDSNDSTTPSFSDSDLFASLRARQGSLKEEQRLIQQQTREAEEGDLIERERLNYNWNEANCLSTVRLTVDDWIRRLSMDLYPMVVCGSSRGNLYLGNLEDGDQLDCLENVHSEDIHQDIPDDVAEACIQALYDGYDGNGPFAVAVKKDLIVSSGREGGIYACSIVGKEVDVASGSRGGSVRQTKLRLQREGKFRGLEGTSRNTVDDDMDTSMDTMDTSTPPPLITSLAFDDRGTLWAGGYDGKLRGYNHEELDPDDRPLMLRQKRPDFDIHVGAPILDISVVDETGIVVVTTHTKGVFLYSLHDGAFLFNCNPFAPSKLRKNVPLSQRQFARTAMLVRSNNSTTSSSSTTTYTSSEHGANEAVLIIGGSYGHMHQIELSIATDPMNPSRTVQATSEGMTKIRPKHMGPVVCLASPSPGLFVSASHDGTMRVWDCSGGAEDDDDDQDSDSDDDDEEEASSLLSSIAPGESSKNKSSSSKQKHSMPKVLYALSGYKVWLGSIFANDRKLVSDGADNTVIVHSFDEDEDAILRSQQEDDEDNDLGDDPFNSLA</sequence>
<feature type="signal peptide" evidence="3">
    <location>
        <begin position="1"/>
        <end position="20"/>
    </location>
</feature>
<evidence type="ECO:0000256" key="3">
    <source>
        <dbReference type="SAM" id="SignalP"/>
    </source>
</evidence>
<keyword evidence="1" id="KW-0853">WD repeat</keyword>
<dbReference type="InterPro" id="IPR015943">
    <property type="entry name" value="WD40/YVTN_repeat-like_dom_sf"/>
</dbReference>
<keyword evidence="3" id="KW-0732">Signal</keyword>
<evidence type="ECO:0000256" key="2">
    <source>
        <dbReference type="SAM" id="MobiDB-lite"/>
    </source>
</evidence>
<evidence type="ECO:0000256" key="1">
    <source>
        <dbReference type="PROSITE-ProRule" id="PRU00221"/>
    </source>
</evidence>
<feature type="region of interest" description="Disordered" evidence="2">
    <location>
        <begin position="531"/>
        <end position="581"/>
    </location>
</feature>
<feature type="region of interest" description="Disordered" evidence="2">
    <location>
        <begin position="26"/>
        <end position="62"/>
    </location>
</feature>
<proteinExistence type="predicted"/>
<name>A0A7S4AIT7_9STRA</name>
<feature type="compositionally biased region" description="Polar residues" evidence="2">
    <location>
        <begin position="43"/>
        <end position="54"/>
    </location>
</feature>
<dbReference type="InterPro" id="IPR001680">
    <property type="entry name" value="WD40_rpt"/>
</dbReference>
<feature type="compositionally biased region" description="Acidic residues" evidence="2">
    <location>
        <begin position="634"/>
        <end position="643"/>
    </location>
</feature>
<dbReference type="EMBL" id="HBIX01012841">
    <property type="protein sequence ID" value="CAE0716785.1"/>
    <property type="molecule type" value="Transcribed_RNA"/>
</dbReference>
<evidence type="ECO:0008006" key="5">
    <source>
        <dbReference type="Google" id="ProtNLM"/>
    </source>
</evidence>
<dbReference type="SMART" id="SM00320">
    <property type="entry name" value="WD40"/>
    <property type="match status" value="3"/>
</dbReference>
<evidence type="ECO:0000313" key="4">
    <source>
        <dbReference type="EMBL" id="CAE0716785.1"/>
    </source>
</evidence>